<reference evidence="2" key="2">
    <citation type="journal article" date="2023" name="BMC Genomics">
        <title>Pest status, molecular evolution, and epigenetic factors derived from the genome assembly of Frankliniella fusca, a thysanopteran phytovirus vector.</title>
        <authorList>
            <person name="Catto M.A."/>
            <person name="Labadie P.E."/>
            <person name="Jacobson A.L."/>
            <person name="Kennedy G.G."/>
            <person name="Srinivasan R."/>
            <person name="Hunt B.G."/>
        </authorList>
    </citation>
    <scope>NUCLEOTIDE SEQUENCE</scope>
    <source>
        <strain evidence="2">PL_HMW_Pooled</strain>
    </source>
</reference>
<accession>A0AAE1LFA8</accession>
<dbReference type="PANTHER" id="PTHR12521:SF0">
    <property type="entry name" value="ADP-RIBOSE GLYCOHYDROLASE OARD1"/>
    <property type="match status" value="1"/>
</dbReference>
<protein>
    <submittedName>
        <fullName evidence="2">ADP-ribose glycohydrolase OARD1</fullName>
    </submittedName>
</protein>
<evidence type="ECO:0000313" key="2">
    <source>
        <dbReference type="EMBL" id="KAK3917553.1"/>
    </source>
</evidence>
<evidence type="ECO:0000313" key="3">
    <source>
        <dbReference type="Proteomes" id="UP001219518"/>
    </source>
</evidence>
<sequence length="279" mass="32218">MWEDWEKKLELKMSEKEEKAVDGDLHDLTEQVKKLSINIAELKNREAKPTGFKPQQQRKYQEGPSQAVMVPQPQVQWQSFPSSFPAASTGPHQQWATMGSHSNKSGLIWDSIKHSNRWDHHTSTCGLTWDFIKDTWDLNSPSGLRDLMEWDRYSKISSGPRQVKKILRTVREEKVPFLREICGKLPFRSKKNLVHAVSADFSMSAGIAREFKNCFGIPQDLDLIARGVGDVAVVTEGKRYIFHLITKPKYYQKPNPLHLKLALHELKRVCLEWRRISKA</sequence>
<dbReference type="GO" id="GO:0140291">
    <property type="term" value="P:peptidyl-glutamate ADP-deribosylation"/>
    <property type="evidence" value="ECO:0007669"/>
    <property type="project" value="TreeGrafter"/>
</dbReference>
<dbReference type="Gene3D" id="3.40.220.10">
    <property type="entry name" value="Leucine Aminopeptidase, subunit E, domain 1"/>
    <property type="match status" value="1"/>
</dbReference>
<dbReference type="InterPro" id="IPR043472">
    <property type="entry name" value="Macro_dom-like"/>
</dbReference>
<evidence type="ECO:0000256" key="1">
    <source>
        <dbReference type="SAM" id="MobiDB-lite"/>
    </source>
</evidence>
<dbReference type="EMBL" id="JAHWGI010000751">
    <property type="protein sequence ID" value="KAK3917553.1"/>
    <property type="molecule type" value="Genomic_DNA"/>
</dbReference>
<dbReference type="Proteomes" id="UP001219518">
    <property type="component" value="Unassembled WGS sequence"/>
</dbReference>
<feature type="region of interest" description="Disordered" evidence="1">
    <location>
        <begin position="81"/>
        <end position="100"/>
    </location>
</feature>
<organism evidence="2 3">
    <name type="scientific">Frankliniella fusca</name>
    <dbReference type="NCBI Taxonomy" id="407009"/>
    <lineage>
        <taxon>Eukaryota</taxon>
        <taxon>Metazoa</taxon>
        <taxon>Ecdysozoa</taxon>
        <taxon>Arthropoda</taxon>
        <taxon>Hexapoda</taxon>
        <taxon>Insecta</taxon>
        <taxon>Pterygota</taxon>
        <taxon>Neoptera</taxon>
        <taxon>Paraneoptera</taxon>
        <taxon>Thysanoptera</taxon>
        <taxon>Terebrantia</taxon>
        <taxon>Thripoidea</taxon>
        <taxon>Thripidae</taxon>
        <taxon>Frankliniella</taxon>
    </lineage>
</organism>
<dbReference type="SUPFAM" id="SSF52949">
    <property type="entry name" value="Macro domain-like"/>
    <property type="match status" value="1"/>
</dbReference>
<dbReference type="AlphaFoldDB" id="A0AAE1LFA8"/>
<proteinExistence type="predicted"/>
<reference evidence="2" key="1">
    <citation type="submission" date="2021-07" db="EMBL/GenBank/DDBJ databases">
        <authorList>
            <person name="Catto M.A."/>
            <person name="Jacobson A."/>
            <person name="Kennedy G."/>
            <person name="Labadie P."/>
            <person name="Hunt B.G."/>
            <person name="Srinivasan R."/>
        </authorList>
    </citation>
    <scope>NUCLEOTIDE SEQUENCE</scope>
    <source>
        <strain evidence="2">PL_HMW_Pooled</strain>
        <tissue evidence="2">Head</tissue>
    </source>
</reference>
<dbReference type="InterPro" id="IPR050892">
    <property type="entry name" value="ADP-ribose_metab_enzymes"/>
</dbReference>
<dbReference type="PANTHER" id="PTHR12521">
    <property type="entry name" value="PROTEIN C6ORF130"/>
    <property type="match status" value="1"/>
</dbReference>
<keyword evidence="3" id="KW-1185">Reference proteome</keyword>
<comment type="caution">
    <text evidence="2">The sequence shown here is derived from an EMBL/GenBank/DDBJ whole genome shotgun (WGS) entry which is preliminary data.</text>
</comment>
<name>A0AAE1LFA8_9NEOP</name>
<gene>
    <name evidence="2" type="ORF">KUF71_007039</name>
</gene>